<gene>
    <name evidence="1" type="ORF">POT9AD_1923</name>
</gene>
<dbReference type="OrthoDB" id="6401505at2"/>
<proteinExistence type="predicted"/>
<dbReference type="EMBL" id="LR130779">
    <property type="protein sequence ID" value="VDN62903.1"/>
    <property type="molecule type" value="Genomic_DNA"/>
</dbReference>
<name>A0A653B2R3_ECTOL</name>
<accession>A0A653B2R3</accession>
<organism evidence="1">
    <name type="scientific">Ectopseudomonas oleovorans</name>
    <name type="common">Pseudomonas oleovorans</name>
    <dbReference type="NCBI Taxonomy" id="301"/>
    <lineage>
        <taxon>Bacteria</taxon>
        <taxon>Pseudomonadati</taxon>
        <taxon>Pseudomonadota</taxon>
        <taxon>Gammaproteobacteria</taxon>
        <taxon>Pseudomonadales</taxon>
        <taxon>Pseudomonadaceae</taxon>
        <taxon>Ectopseudomonas</taxon>
    </lineage>
</organism>
<evidence type="ECO:0000313" key="1">
    <source>
        <dbReference type="EMBL" id="VDN62903.1"/>
    </source>
</evidence>
<reference evidence="1" key="1">
    <citation type="submission" date="2018-11" db="EMBL/GenBank/DDBJ databases">
        <authorList>
            <consortium name="Genoscope - CEA"/>
            <person name="William W."/>
        </authorList>
    </citation>
    <scope>NUCLEOTIDE SEQUENCE [LARGE SCALE GENOMIC DNA]</scope>
    <source>
        <strain evidence="1">T9AD</strain>
    </source>
</reference>
<sequence length="127" mass="15033">MKSLNVLTTLRRWLQRRRLERTPVDTTDHVSVEMIDSELGDRILDSLKAEGWRQVAQYSPLAFDKGIDYDSYRLRRGLDELRLEWDNWLEWRISGPREIIDEIARRFPLQTEPQATPEVPPQSSSPR</sequence>
<dbReference type="AlphaFoldDB" id="A0A653B2R3"/>
<protein>
    <submittedName>
        <fullName evidence="1">Uncharacterized protein</fullName>
    </submittedName>
</protein>